<dbReference type="Pfam" id="PF13563">
    <property type="entry name" value="2_5_RNA_ligase2"/>
    <property type="match status" value="1"/>
</dbReference>
<feature type="short sequence motif" description="HXTX 1" evidence="2">
    <location>
        <begin position="44"/>
        <end position="47"/>
    </location>
</feature>
<dbReference type="PANTHER" id="PTHR35561">
    <property type="entry name" value="RNA 2',3'-CYCLIC PHOSPHODIESTERASE"/>
    <property type="match status" value="1"/>
</dbReference>
<organism evidence="3 4">
    <name type="scientific">Litchfieldia salsa</name>
    <dbReference type="NCBI Taxonomy" id="930152"/>
    <lineage>
        <taxon>Bacteria</taxon>
        <taxon>Bacillati</taxon>
        <taxon>Bacillota</taxon>
        <taxon>Bacilli</taxon>
        <taxon>Bacillales</taxon>
        <taxon>Bacillaceae</taxon>
        <taxon>Litchfieldia</taxon>
    </lineage>
</organism>
<evidence type="ECO:0000256" key="1">
    <source>
        <dbReference type="ARBA" id="ARBA00022801"/>
    </source>
</evidence>
<keyword evidence="4" id="KW-1185">Reference proteome</keyword>
<dbReference type="InterPro" id="IPR009097">
    <property type="entry name" value="Cyclic_Pdiesterase"/>
</dbReference>
<dbReference type="SUPFAM" id="SSF55144">
    <property type="entry name" value="LigT-like"/>
    <property type="match status" value="1"/>
</dbReference>
<protein>
    <recommendedName>
        <fullName evidence="2">RNA 2',3'-cyclic phosphodiesterase</fullName>
        <shortName evidence="2">RNA 2',3'-CPDase</shortName>
        <ecNumber evidence="2">3.1.4.58</ecNumber>
    </recommendedName>
</protein>
<feature type="active site" description="Proton acceptor" evidence="2">
    <location>
        <position position="130"/>
    </location>
</feature>
<dbReference type="GO" id="GO:0004113">
    <property type="term" value="F:2',3'-cyclic-nucleotide 3'-phosphodiesterase activity"/>
    <property type="evidence" value="ECO:0007669"/>
    <property type="project" value="InterPro"/>
</dbReference>
<dbReference type="STRING" id="930152.SAMN05216565_101203"/>
<dbReference type="Proteomes" id="UP000199159">
    <property type="component" value="Unassembled WGS sequence"/>
</dbReference>
<accession>A0A1H0P9A1</accession>
<dbReference type="AlphaFoldDB" id="A0A1H0P9A1"/>
<proteinExistence type="inferred from homology"/>
<dbReference type="NCBIfam" id="TIGR02258">
    <property type="entry name" value="2_5_ligase"/>
    <property type="match status" value="1"/>
</dbReference>
<sequence length="188" mass="22281">MAEQTHYFLAVPIPGHIREMLSDWCNRLKDQFPFKSWVHPEDFHLTLAFLGQTEEVILERIQEEMQIISDQTNTFDLTMNGIGIFGREEAPRIFWAGVEGSEELNALQKKVHSVCTEIGFSLDNRPYNPHITLARRWKGQEDYKKLQIDLFNQSQENTSFRCEEIVLYQTHLKRTPKYEKISRFRFIE</sequence>
<evidence type="ECO:0000313" key="4">
    <source>
        <dbReference type="Proteomes" id="UP000199159"/>
    </source>
</evidence>
<dbReference type="RefSeq" id="WP_090849271.1">
    <property type="nucleotide sequence ID" value="NZ_FNJU01000001.1"/>
</dbReference>
<comment type="catalytic activity">
    <reaction evidence="2">
        <text>a 3'-end 2',3'-cyclophospho-ribonucleotide-RNA + H2O = a 3'-end 2'-phospho-ribonucleotide-RNA + H(+)</text>
        <dbReference type="Rhea" id="RHEA:11828"/>
        <dbReference type="Rhea" id="RHEA-COMP:10464"/>
        <dbReference type="Rhea" id="RHEA-COMP:17353"/>
        <dbReference type="ChEBI" id="CHEBI:15377"/>
        <dbReference type="ChEBI" id="CHEBI:15378"/>
        <dbReference type="ChEBI" id="CHEBI:83064"/>
        <dbReference type="ChEBI" id="CHEBI:173113"/>
        <dbReference type="EC" id="3.1.4.58"/>
    </reaction>
</comment>
<reference evidence="4" key="1">
    <citation type="submission" date="2016-10" db="EMBL/GenBank/DDBJ databases">
        <authorList>
            <person name="Varghese N."/>
            <person name="Submissions S."/>
        </authorList>
    </citation>
    <scope>NUCLEOTIDE SEQUENCE [LARGE SCALE GENOMIC DNA]</scope>
    <source>
        <strain evidence="4">IBRC-M10078</strain>
    </source>
</reference>
<dbReference type="GO" id="GO:0008664">
    <property type="term" value="F:RNA 2',3'-cyclic 3'-phosphodiesterase activity"/>
    <property type="evidence" value="ECO:0007669"/>
    <property type="project" value="UniProtKB-EC"/>
</dbReference>
<keyword evidence="1 2" id="KW-0378">Hydrolase</keyword>
<comment type="function">
    <text evidence="2">Hydrolyzes RNA 2',3'-cyclic phosphodiester to an RNA 2'-phosphomonoester.</text>
</comment>
<dbReference type="HAMAP" id="MF_01940">
    <property type="entry name" value="RNA_CPDase"/>
    <property type="match status" value="1"/>
</dbReference>
<name>A0A1H0P9A1_9BACI</name>
<dbReference type="OrthoDB" id="9789350at2"/>
<dbReference type="GO" id="GO:0016874">
    <property type="term" value="F:ligase activity"/>
    <property type="evidence" value="ECO:0007669"/>
    <property type="project" value="UniProtKB-KW"/>
</dbReference>
<keyword evidence="3" id="KW-0436">Ligase</keyword>
<comment type="similarity">
    <text evidence="2">Belongs to the 2H phosphoesterase superfamily. ThpR family.</text>
</comment>
<gene>
    <name evidence="3" type="ORF">SAMN05216565_101203</name>
</gene>
<feature type="active site" description="Proton donor" evidence="2">
    <location>
        <position position="44"/>
    </location>
</feature>
<dbReference type="EMBL" id="FNJU01000001">
    <property type="protein sequence ID" value="SDP01239.1"/>
    <property type="molecule type" value="Genomic_DNA"/>
</dbReference>
<dbReference type="Gene3D" id="3.90.1140.10">
    <property type="entry name" value="Cyclic phosphodiesterase"/>
    <property type="match status" value="1"/>
</dbReference>
<feature type="short sequence motif" description="HXTX 2" evidence="2">
    <location>
        <begin position="130"/>
        <end position="133"/>
    </location>
</feature>
<dbReference type="InterPro" id="IPR004175">
    <property type="entry name" value="RNA_CPDase"/>
</dbReference>
<evidence type="ECO:0000256" key="2">
    <source>
        <dbReference type="HAMAP-Rule" id="MF_01940"/>
    </source>
</evidence>
<dbReference type="EC" id="3.1.4.58" evidence="2"/>
<evidence type="ECO:0000313" key="3">
    <source>
        <dbReference type="EMBL" id="SDP01239.1"/>
    </source>
</evidence>
<dbReference type="PANTHER" id="PTHR35561:SF1">
    <property type="entry name" value="RNA 2',3'-CYCLIC PHOSPHODIESTERASE"/>
    <property type="match status" value="1"/>
</dbReference>